<dbReference type="PANTHER" id="PTHR43702:SF3">
    <property type="entry name" value="PROTEIN TSGA"/>
    <property type="match status" value="1"/>
</dbReference>
<dbReference type="Proteomes" id="UP000181981">
    <property type="component" value="Unassembled WGS sequence"/>
</dbReference>
<dbReference type="SUPFAM" id="SSF103473">
    <property type="entry name" value="MFS general substrate transporter"/>
    <property type="match status" value="1"/>
</dbReference>
<feature type="transmembrane region" description="Helical" evidence="6">
    <location>
        <begin position="125"/>
        <end position="150"/>
    </location>
</feature>
<evidence type="ECO:0000256" key="3">
    <source>
        <dbReference type="ARBA" id="ARBA00022692"/>
    </source>
</evidence>
<dbReference type="AlphaFoldDB" id="X5DZD8"/>
<reference evidence="7 9" key="1">
    <citation type="submission" date="2014-03" db="EMBL/GenBank/DDBJ databases">
        <title>Complete genome sequence of a deeply braunched marine Bacteroidia bacterium Draconibacterium orientale type strain FH5T.</title>
        <authorList>
            <person name="Li X."/>
            <person name="Wang X."/>
            <person name="Xie Z."/>
            <person name="Du Z."/>
            <person name="Chen G."/>
        </authorList>
    </citation>
    <scope>NUCLEOTIDE SEQUENCE [LARGE SCALE GENOMIC DNA]</scope>
    <source>
        <strain evidence="7 9">FH5</strain>
    </source>
</reference>
<feature type="transmembrane region" description="Helical" evidence="6">
    <location>
        <begin position="52"/>
        <end position="72"/>
    </location>
</feature>
<dbReference type="GO" id="GO:0022857">
    <property type="term" value="F:transmembrane transporter activity"/>
    <property type="evidence" value="ECO:0007669"/>
    <property type="project" value="InterPro"/>
</dbReference>
<keyword evidence="5 6" id="KW-0472">Membrane</keyword>
<feature type="transmembrane region" description="Helical" evidence="6">
    <location>
        <begin position="171"/>
        <end position="190"/>
    </location>
</feature>
<reference evidence="8 10" key="2">
    <citation type="submission" date="2016-10" db="EMBL/GenBank/DDBJ databases">
        <authorList>
            <person name="de Groot N.N."/>
        </authorList>
    </citation>
    <scope>NUCLEOTIDE SEQUENCE [LARGE SCALE GENOMIC DNA]</scope>
    <source>
        <strain evidence="8 10">DSM 25947</strain>
    </source>
</reference>
<dbReference type="KEGG" id="dori:FH5T_15770"/>
<evidence type="ECO:0000313" key="9">
    <source>
        <dbReference type="Proteomes" id="UP000023772"/>
    </source>
</evidence>
<dbReference type="OrthoDB" id="9786665at2"/>
<keyword evidence="9" id="KW-1185">Reference proteome</keyword>
<gene>
    <name evidence="7" type="ORF">FH5T_15770</name>
    <name evidence="8" type="ORF">SAMN05444285_10572</name>
</gene>
<dbReference type="GO" id="GO:0005886">
    <property type="term" value="C:plasma membrane"/>
    <property type="evidence" value="ECO:0007669"/>
    <property type="project" value="UniProtKB-SubCell"/>
</dbReference>
<dbReference type="EMBL" id="FOHT01000005">
    <property type="protein sequence ID" value="SET04949.1"/>
    <property type="molecule type" value="Genomic_DNA"/>
</dbReference>
<evidence type="ECO:0000256" key="2">
    <source>
        <dbReference type="ARBA" id="ARBA00022475"/>
    </source>
</evidence>
<dbReference type="Proteomes" id="UP000023772">
    <property type="component" value="Chromosome"/>
</dbReference>
<feature type="transmembrane region" description="Helical" evidence="6">
    <location>
        <begin position="384"/>
        <end position="404"/>
    </location>
</feature>
<evidence type="ECO:0000313" key="7">
    <source>
        <dbReference type="EMBL" id="AHW60605.1"/>
    </source>
</evidence>
<evidence type="ECO:0000256" key="6">
    <source>
        <dbReference type="SAM" id="Phobius"/>
    </source>
</evidence>
<keyword evidence="4 6" id="KW-1133">Transmembrane helix</keyword>
<feature type="transmembrane region" description="Helical" evidence="6">
    <location>
        <begin position="297"/>
        <end position="318"/>
    </location>
</feature>
<proteinExistence type="predicted"/>
<feature type="transmembrane region" description="Helical" evidence="6">
    <location>
        <begin position="410"/>
        <end position="430"/>
    </location>
</feature>
<evidence type="ECO:0000256" key="5">
    <source>
        <dbReference type="ARBA" id="ARBA00023136"/>
    </source>
</evidence>
<dbReference type="STRING" id="1168034.FH5T_15770"/>
<dbReference type="Gene3D" id="1.20.1250.20">
    <property type="entry name" value="MFS general substrate transporter like domains"/>
    <property type="match status" value="2"/>
</dbReference>
<name>X5DZD8_9BACT</name>
<evidence type="ECO:0000313" key="10">
    <source>
        <dbReference type="Proteomes" id="UP000181981"/>
    </source>
</evidence>
<dbReference type="Pfam" id="PF07690">
    <property type="entry name" value="MFS_1"/>
    <property type="match status" value="1"/>
</dbReference>
<keyword evidence="2" id="KW-1003">Cell membrane</keyword>
<dbReference type="InterPro" id="IPR011701">
    <property type="entry name" value="MFS"/>
</dbReference>
<dbReference type="RefSeq" id="WP_038560466.1">
    <property type="nucleotide sequence ID" value="NZ_FOHT01000005.1"/>
</dbReference>
<evidence type="ECO:0000256" key="4">
    <source>
        <dbReference type="ARBA" id="ARBA00022989"/>
    </source>
</evidence>
<feature type="transmembrane region" description="Helical" evidence="6">
    <location>
        <begin position="353"/>
        <end position="372"/>
    </location>
</feature>
<feature type="transmembrane region" description="Helical" evidence="6">
    <location>
        <begin position="202"/>
        <end position="221"/>
    </location>
</feature>
<organism evidence="8 10">
    <name type="scientific">Draconibacterium orientale</name>
    <dbReference type="NCBI Taxonomy" id="1168034"/>
    <lineage>
        <taxon>Bacteria</taxon>
        <taxon>Pseudomonadati</taxon>
        <taxon>Bacteroidota</taxon>
        <taxon>Bacteroidia</taxon>
        <taxon>Marinilabiliales</taxon>
        <taxon>Prolixibacteraceae</taxon>
        <taxon>Draconibacterium</taxon>
    </lineage>
</organism>
<dbReference type="eggNOG" id="COG0738">
    <property type="taxonomic scope" value="Bacteria"/>
</dbReference>
<evidence type="ECO:0000313" key="8">
    <source>
        <dbReference type="EMBL" id="SET04949.1"/>
    </source>
</evidence>
<evidence type="ECO:0000256" key="1">
    <source>
        <dbReference type="ARBA" id="ARBA00004429"/>
    </source>
</evidence>
<sequence length="437" mass="47374">MSTQEKQTSYVAPFISLVFLFFVVGFLTTANGQFQAPLKEAFLKGAGNLKNTFTTLITFAWFLAYPLTGGVGSNWISKVGYKNTLLRALVLMVVGLGIFLLSSLFTINFPDANVQVFSASIPFGYFIFLFGSFVVGASATILQVVINPYLSACYVKGTQSVQRLAIGGSSNSIGTTIAPFFVAGIVFGGLSMEEVTVSQLSVPFLALMGVMLLVVLVLSRLSMPDIPSTKTESGEKLERSVWSFSHLKLGVITIFFYVGVEVCIGNNINLYVIELQEANGGISFFGHEALKLFGINFNIPALAATLYWFSILIGRLVGSSLSKVTPRVQLTTVSALAIVMVSMAIVFNNLWMLVAVGLFHSIMWGAVFTLAIQDLGKYTSKASGVFMIGVVGGAILPLVQGGFADSLHSWRWTWLLVLAGEFFILYYALLGSRVREK</sequence>
<accession>X5DZD8</accession>
<protein>
    <submittedName>
        <fullName evidence="7 8">MFS transporter</fullName>
    </submittedName>
</protein>
<keyword evidence="3 6" id="KW-0812">Transmembrane</keyword>
<feature type="transmembrane region" description="Helical" evidence="6">
    <location>
        <begin position="330"/>
        <end position="347"/>
    </location>
</feature>
<dbReference type="InterPro" id="IPR036259">
    <property type="entry name" value="MFS_trans_sf"/>
</dbReference>
<comment type="subcellular location">
    <subcellularLocation>
        <location evidence="1">Cell inner membrane</location>
        <topology evidence="1">Multi-pass membrane protein</topology>
    </subcellularLocation>
</comment>
<feature type="transmembrane region" description="Helical" evidence="6">
    <location>
        <begin position="84"/>
        <end position="105"/>
    </location>
</feature>
<feature type="transmembrane region" description="Helical" evidence="6">
    <location>
        <begin position="12"/>
        <end position="32"/>
    </location>
</feature>
<dbReference type="PANTHER" id="PTHR43702">
    <property type="entry name" value="L-FUCOSE-PROTON SYMPORTER"/>
    <property type="match status" value="1"/>
</dbReference>
<dbReference type="EMBL" id="CP007451">
    <property type="protein sequence ID" value="AHW60605.1"/>
    <property type="molecule type" value="Genomic_DNA"/>
</dbReference>
<dbReference type="InterPro" id="IPR050375">
    <property type="entry name" value="MFS_TsgA-like"/>
</dbReference>
<dbReference type="HOGENOM" id="CLU_028452_2_2_10"/>
<feature type="transmembrane region" description="Helical" evidence="6">
    <location>
        <begin position="241"/>
        <end position="260"/>
    </location>
</feature>